<feature type="transmembrane region" description="Helical" evidence="1">
    <location>
        <begin position="6"/>
        <end position="30"/>
    </location>
</feature>
<dbReference type="EMBL" id="NTJZ01000009">
    <property type="protein sequence ID" value="PDH33344.1"/>
    <property type="molecule type" value="Genomic_DNA"/>
</dbReference>
<keyword evidence="1" id="KW-0472">Membrane</keyword>
<sequence>MGLWRWPNLLIVVYACYLALIYEAVPAAWVNHGNKKLGNLEIIFYTKGRIIPQEKLSTRIEISEVADLVLGIESSAFAPIPLSSVERRVLELELAIPNDKTKELKIYVSDKEANIAVWNLGRLY</sequence>
<evidence type="ECO:0000313" key="3">
    <source>
        <dbReference type="Proteomes" id="UP000219329"/>
    </source>
</evidence>
<accession>A0A2A5WAL6</accession>
<proteinExistence type="predicted"/>
<name>A0A2A5WAL6_9GAMM</name>
<evidence type="ECO:0000313" key="2">
    <source>
        <dbReference type="EMBL" id="PDH33344.1"/>
    </source>
</evidence>
<gene>
    <name evidence="2" type="ORF">CNF02_09140</name>
</gene>
<dbReference type="PROSITE" id="PS51257">
    <property type="entry name" value="PROKAR_LIPOPROTEIN"/>
    <property type="match status" value="1"/>
</dbReference>
<keyword evidence="1" id="KW-0812">Transmembrane</keyword>
<dbReference type="Proteomes" id="UP000219329">
    <property type="component" value="Unassembled WGS sequence"/>
</dbReference>
<keyword evidence="1" id="KW-1133">Transmembrane helix</keyword>
<dbReference type="AlphaFoldDB" id="A0A2A5WAL6"/>
<comment type="caution">
    <text evidence="2">The sequence shown here is derived from an EMBL/GenBank/DDBJ whole genome shotgun (WGS) entry which is preliminary data.</text>
</comment>
<reference evidence="2 3" key="1">
    <citation type="submission" date="2017-08" db="EMBL/GenBank/DDBJ databases">
        <title>Fine stratification of microbial communities through a metagenomic profile of the photic zone.</title>
        <authorList>
            <person name="Haro-Moreno J.M."/>
            <person name="Lopez-Perez M."/>
            <person name="De La Torre J."/>
            <person name="Picazo A."/>
            <person name="Camacho A."/>
            <person name="Rodriguez-Valera F."/>
        </authorList>
    </citation>
    <scope>NUCLEOTIDE SEQUENCE [LARGE SCALE GENOMIC DNA]</scope>
    <source>
        <strain evidence="2">MED-G28</strain>
    </source>
</reference>
<evidence type="ECO:0000256" key="1">
    <source>
        <dbReference type="SAM" id="Phobius"/>
    </source>
</evidence>
<protein>
    <submittedName>
        <fullName evidence="2">Uncharacterized protein</fullName>
    </submittedName>
</protein>
<organism evidence="2 3">
    <name type="scientific">OM182 bacterium MED-G28</name>
    <dbReference type="NCBI Taxonomy" id="1986256"/>
    <lineage>
        <taxon>Bacteria</taxon>
        <taxon>Pseudomonadati</taxon>
        <taxon>Pseudomonadota</taxon>
        <taxon>Gammaproteobacteria</taxon>
        <taxon>OMG group</taxon>
        <taxon>OM182 clade</taxon>
    </lineage>
</organism>